<reference evidence="2" key="2">
    <citation type="submission" date="2023-06" db="EMBL/GenBank/DDBJ databases">
        <authorList>
            <consortium name="Lawrence Berkeley National Laboratory"/>
            <person name="Haridas S."/>
            <person name="Hensen N."/>
            <person name="Bonometti L."/>
            <person name="Westerberg I."/>
            <person name="Brannstrom I.O."/>
            <person name="Guillou S."/>
            <person name="Cros-Aarteil S."/>
            <person name="Calhoun S."/>
            <person name="Kuo A."/>
            <person name="Mondo S."/>
            <person name="Pangilinan J."/>
            <person name="Riley R."/>
            <person name="Labutti K."/>
            <person name="Andreopoulos B."/>
            <person name="Lipzen A."/>
            <person name="Chen C."/>
            <person name="Yanf M."/>
            <person name="Daum C."/>
            <person name="Ng V."/>
            <person name="Clum A."/>
            <person name="Steindorff A."/>
            <person name="Ohm R."/>
            <person name="Martin F."/>
            <person name="Silar P."/>
            <person name="Natvig D."/>
            <person name="Lalanne C."/>
            <person name="Gautier V."/>
            <person name="Ament-Velasquez S.L."/>
            <person name="Kruys A."/>
            <person name="Hutchinson M.I."/>
            <person name="Powell A.J."/>
            <person name="Barry K."/>
            <person name="Miller A.N."/>
            <person name="Grigoriev I.V."/>
            <person name="Debuchy R."/>
            <person name="Gladieux P."/>
            <person name="Thoren M.H."/>
            <person name="Johannesson H."/>
        </authorList>
    </citation>
    <scope>NUCLEOTIDE SEQUENCE</scope>
    <source>
        <strain evidence="2">CBS 118394</strain>
    </source>
</reference>
<evidence type="ECO:0000313" key="2">
    <source>
        <dbReference type="EMBL" id="KAK3321964.1"/>
    </source>
</evidence>
<feature type="region of interest" description="Disordered" evidence="1">
    <location>
        <begin position="249"/>
        <end position="281"/>
    </location>
</feature>
<keyword evidence="3" id="KW-1185">Reference proteome</keyword>
<evidence type="ECO:0000256" key="1">
    <source>
        <dbReference type="SAM" id="MobiDB-lite"/>
    </source>
</evidence>
<feature type="compositionally biased region" description="Low complexity" evidence="1">
    <location>
        <begin position="264"/>
        <end position="273"/>
    </location>
</feature>
<dbReference type="AlphaFoldDB" id="A0AAE0M8L2"/>
<comment type="caution">
    <text evidence="2">The sequence shown here is derived from an EMBL/GenBank/DDBJ whole genome shotgun (WGS) entry which is preliminary data.</text>
</comment>
<protein>
    <submittedName>
        <fullName evidence="2">Uncharacterized protein</fullName>
    </submittedName>
</protein>
<dbReference type="EMBL" id="JAUEDM010000003">
    <property type="protein sequence ID" value="KAK3321964.1"/>
    <property type="molecule type" value="Genomic_DNA"/>
</dbReference>
<evidence type="ECO:0000313" key="3">
    <source>
        <dbReference type="Proteomes" id="UP001283341"/>
    </source>
</evidence>
<organism evidence="2 3">
    <name type="scientific">Apodospora peruviana</name>
    <dbReference type="NCBI Taxonomy" id="516989"/>
    <lineage>
        <taxon>Eukaryota</taxon>
        <taxon>Fungi</taxon>
        <taxon>Dikarya</taxon>
        <taxon>Ascomycota</taxon>
        <taxon>Pezizomycotina</taxon>
        <taxon>Sordariomycetes</taxon>
        <taxon>Sordariomycetidae</taxon>
        <taxon>Sordariales</taxon>
        <taxon>Lasiosphaeriaceae</taxon>
        <taxon>Apodospora</taxon>
    </lineage>
</organism>
<proteinExistence type="predicted"/>
<accession>A0AAE0M8L2</accession>
<gene>
    <name evidence="2" type="ORF">B0H66DRAFT_553027</name>
</gene>
<dbReference type="Proteomes" id="UP001283341">
    <property type="component" value="Unassembled WGS sequence"/>
</dbReference>
<sequence>MARYRQTARDKGKRLITWTRFRLPPNHEWPAWPCLTAAGHDAVNPVGNPLEGVGGTSCYAITLGRMVDFPQEAVCMIEWEYMDDLTNFLASPACDEFLRLLDEHGDNDDTLDEVAYSSMLSWPPLLSGAAAAAQIQTMELIFRRRRRSRFLILKHFSEAATSTIQGRVTLSTFVITAEKEDGYASLCKAYPDVRETFGRFDRPNHPPDPELIERYGRASSKERVWFYARGIPAEEKQEDMSETWVEKTFGRAGSGGGQQPPLVQSQSSASDGGSPPGPQPKALMCEFRVWNDMRDEIVNLGNEEAHAKDAEIKEIWDQVMGEWMSDGRILAWKRERWDFEPVMRFWERIREKKKKK</sequence>
<reference evidence="2" key="1">
    <citation type="journal article" date="2023" name="Mol. Phylogenet. Evol.">
        <title>Genome-scale phylogeny and comparative genomics of the fungal order Sordariales.</title>
        <authorList>
            <person name="Hensen N."/>
            <person name="Bonometti L."/>
            <person name="Westerberg I."/>
            <person name="Brannstrom I.O."/>
            <person name="Guillou S."/>
            <person name="Cros-Aarteil S."/>
            <person name="Calhoun S."/>
            <person name="Haridas S."/>
            <person name="Kuo A."/>
            <person name="Mondo S."/>
            <person name="Pangilinan J."/>
            <person name="Riley R."/>
            <person name="LaButti K."/>
            <person name="Andreopoulos B."/>
            <person name="Lipzen A."/>
            <person name="Chen C."/>
            <person name="Yan M."/>
            <person name="Daum C."/>
            <person name="Ng V."/>
            <person name="Clum A."/>
            <person name="Steindorff A."/>
            <person name="Ohm R.A."/>
            <person name="Martin F."/>
            <person name="Silar P."/>
            <person name="Natvig D.O."/>
            <person name="Lalanne C."/>
            <person name="Gautier V."/>
            <person name="Ament-Velasquez S.L."/>
            <person name="Kruys A."/>
            <person name="Hutchinson M.I."/>
            <person name="Powell A.J."/>
            <person name="Barry K."/>
            <person name="Miller A.N."/>
            <person name="Grigoriev I.V."/>
            <person name="Debuchy R."/>
            <person name="Gladieux P."/>
            <person name="Hiltunen Thoren M."/>
            <person name="Johannesson H."/>
        </authorList>
    </citation>
    <scope>NUCLEOTIDE SEQUENCE</scope>
    <source>
        <strain evidence="2">CBS 118394</strain>
    </source>
</reference>
<name>A0AAE0M8L2_9PEZI</name>